<evidence type="ECO:0000313" key="2">
    <source>
        <dbReference type="Proteomes" id="UP000515838"/>
    </source>
</evidence>
<dbReference type="GeneID" id="81471826"/>
<protein>
    <submittedName>
        <fullName evidence="1">Uncharacterized protein</fullName>
    </submittedName>
</protein>
<dbReference type="RefSeq" id="WP_187572517.1">
    <property type="nucleotide sequence ID" value="NZ_CP060731.1"/>
</dbReference>
<organism evidence="1 2">
    <name type="scientific">Pseudoxanthomonas mexicana</name>
    <dbReference type="NCBI Taxonomy" id="128785"/>
    <lineage>
        <taxon>Bacteria</taxon>
        <taxon>Pseudomonadati</taxon>
        <taxon>Pseudomonadota</taxon>
        <taxon>Gammaproteobacteria</taxon>
        <taxon>Lysobacterales</taxon>
        <taxon>Lysobacteraceae</taxon>
        <taxon>Pseudoxanthomonas</taxon>
    </lineage>
</organism>
<name>A0A7G9T9L1_PSEMX</name>
<dbReference type="Proteomes" id="UP000515838">
    <property type="component" value="Chromosome"/>
</dbReference>
<evidence type="ECO:0000313" key="1">
    <source>
        <dbReference type="EMBL" id="QNN76786.1"/>
    </source>
</evidence>
<dbReference type="AlphaFoldDB" id="A0A7G9T9L1"/>
<reference evidence="1 2" key="1">
    <citation type="submission" date="2020-08" db="EMBL/GenBank/DDBJ databases">
        <title>Streptomycin Non-resistant strain, P. mexicana.</title>
        <authorList>
            <person name="Ganesh-Kumar S."/>
            <person name="Zhe T."/>
            <person name="Yu Z."/>
            <person name="Min Y."/>
        </authorList>
    </citation>
    <scope>NUCLEOTIDE SEQUENCE [LARGE SCALE GENOMIC DNA]</scope>
    <source>
        <strain evidence="1 2">GTZY2</strain>
    </source>
</reference>
<accession>A0A7G9T9L1</accession>
<gene>
    <name evidence="1" type="ORF">IAE60_12640</name>
</gene>
<sequence>MARALTEESNIMGQIPEVIAWMSSLGLRARNSRYARYEEHINAFFKQGYDPASEEGALRWQHLTQAYRECLDICLVYRCFKDVRHPSLIKTLSHVISGQDVPDPHDAAASRNFLFELLVAARFHLAGYAIEFGEKGDVVARRGPVLVRAECKRLVSEAQLVKRIKYAAGQLEEVVDAEKGEIGLIFVDVSACIASDARTMVETRIEARDEIRNSLQRLVVRNGNNLETLNAKHQHVSHGTCLVGVLPIWSDGGVLNTCMGTRVVVAKELSVDKYNALRFALANFEEAFVKAFH</sequence>
<dbReference type="EMBL" id="CP060731">
    <property type="protein sequence ID" value="QNN76786.1"/>
    <property type="molecule type" value="Genomic_DNA"/>
</dbReference>
<proteinExistence type="predicted"/>